<name>A0ABR3K6J0_TRISP</name>
<comment type="caution">
    <text evidence="1">The sequence shown here is derived from an EMBL/GenBank/DDBJ whole genome shotgun (WGS) entry which is preliminary data.</text>
</comment>
<protein>
    <submittedName>
        <fullName evidence="1">Arginine--tRNA ligase</fullName>
    </submittedName>
</protein>
<gene>
    <name evidence="1" type="ORF">TSPI_08024</name>
</gene>
<sequence length="122" mass="14135">MLHGRLTFMHLAAADTIVGDNSRACSDWCLEFMQRLPAWHHLAKQPFQLLWRIGLSSDDPLSAEIRTWRQSRDHLTLAQVEILRVIIPQQMSLYIHAFGDGFLRFQAMILIFIASPNIVFPY</sequence>
<proteinExistence type="predicted"/>
<dbReference type="Proteomes" id="UP001558632">
    <property type="component" value="Unassembled WGS sequence"/>
</dbReference>
<accession>A0ABR3K6J0</accession>
<dbReference type="GO" id="GO:0016874">
    <property type="term" value="F:ligase activity"/>
    <property type="evidence" value="ECO:0007669"/>
    <property type="project" value="UniProtKB-KW"/>
</dbReference>
<keyword evidence="2" id="KW-1185">Reference proteome</keyword>
<evidence type="ECO:0000313" key="1">
    <source>
        <dbReference type="EMBL" id="KAL1228582.1"/>
    </source>
</evidence>
<keyword evidence="1" id="KW-0436">Ligase</keyword>
<evidence type="ECO:0000313" key="2">
    <source>
        <dbReference type="Proteomes" id="UP001558632"/>
    </source>
</evidence>
<dbReference type="EMBL" id="JBEUSY010000507">
    <property type="protein sequence ID" value="KAL1228582.1"/>
    <property type="molecule type" value="Genomic_DNA"/>
</dbReference>
<organism evidence="1 2">
    <name type="scientific">Trichinella spiralis</name>
    <name type="common">Trichina worm</name>
    <dbReference type="NCBI Taxonomy" id="6334"/>
    <lineage>
        <taxon>Eukaryota</taxon>
        <taxon>Metazoa</taxon>
        <taxon>Ecdysozoa</taxon>
        <taxon>Nematoda</taxon>
        <taxon>Enoplea</taxon>
        <taxon>Dorylaimia</taxon>
        <taxon>Trichinellida</taxon>
        <taxon>Trichinellidae</taxon>
        <taxon>Trichinella</taxon>
    </lineage>
</organism>
<reference evidence="1 2" key="1">
    <citation type="submission" date="2024-07" db="EMBL/GenBank/DDBJ databases">
        <title>Enhanced genomic and transcriptomic resources for Trichinella pseudospiralis and T. spiralis underpin the discovery of pronounced molecular differences between stages and species.</title>
        <authorList>
            <person name="Pasi K.K."/>
            <person name="La Rosa G."/>
            <person name="Gomez-Morales M.A."/>
            <person name="Tosini F."/>
            <person name="Sumanam S."/>
            <person name="Young N.D."/>
            <person name="Chang B.C."/>
            <person name="Robin G.B."/>
        </authorList>
    </citation>
    <scope>NUCLEOTIDE SEQUENCE [LARGE SCALE GENOMIC DNA]</scope>
    <source>
        <strain evidence="1">ISS534</strain>
    </source>
</reference>